<sequence>MKELIVALMLWIGANTNYNVDWPVPQVIRMDKAPLEYHYYKGDVPENTDVHGFYDLKKKIIYLRGETDMSDPWAKGLLLHELVHYIQDMNNVKFKCVQEMEKDAWPLQQKYLKEELDYIWEYDELWYMVISTCGPY</sequence>
<evidence type="ECO:0000313" key="2">
    <source>
        <dbReference type="EMBL" id="SVB15358.1"/>
    </source>
</evidence>
<organism evidence="2">
    <name type="scientific">marine metagenome</name>
    <dbReference type="NCBI Taxonomy" id="408172"/>
    <lineage>
        <taxon>unclassified sequences</taxon>
        <taxon>metagenomes</taxon>
        <taxon>ecological metagenomes</taxon>
    </lineage>
</organism>
<dbReference type="Pfam" id="PF20352">
    <property type="entry name" value="DUF6647"/>
    <property type="match status" value="1"/>
</dbReference>
<proteinExistence type="predicted"/>
<dbReference type="AlphaFoldDB" id="A0A382BNG2"/>
<dbReference type="EMBL" id="UINC01030641">
    <property type="protein sequence ID" value="SVB15358.1"/>
    <property type="molecule type" value="Genomic_DNA"/>
</dbReference>
<reference evidence="2" key="1">
    <citation type="submission" date="2018-05" db="EMBL/GenBank/DDBJ databases">
        <authorList>
            <person name="Lanie J.A."/>
            <person name="Ng W.-L."/>
            <person name="Kazmierczak K.M."/>
            <person name="Andrzejewski T.M."/>
            <person name="Davidsen T.M."/>
            <person name="Wayne K.J."/>
            <person name="Tettelin H."/>
            <person name="Glass J.I."/>
            <person name="Rusch D."/>
            <person name="Podicherti R."/>
            <person name="Tsui H.-C.T."/>
            <person name="Winkler M.E."/>
        </authorList>
    </citation>
    <scope>NUCLEOTIDE SEQUENCE</scope>
</reference>
<evidence type="ECO:0000259" key="1">
    <source>
        <dbReference type="Pfam" id="PF20352"/>
    </source>
</evidence>
<feature type="domain" description="DUF6647" evidence="1">
    <location>
        <begin position="2"/>
        <end position="114"/>
    </location>
</feature>
<protein>
    <recommendedName>
        <fullName evidence="1">DUF6647 domain-containing protein</fullName>
    </recommendedName>
</protein>
<dbReference type="InterPro" id="IPR046589">
    <property type="entry name" value="DUF6647"/>
</dbReference>
<accession>A0A382BNG2</accession>
<name>A0A382BNG2_9ZZZZ</name>
<gene>
    <name evidence="2" type="ORF">METZ01_LOCUS168212</name>
</gene>